<keyword evidence="2" id="KW-0808">Transferase</keyword>
<comment type="similarity">
    <text evidence="1">Belongs to the glycogen phosphorylase family.</text>
</comment>
<organism evidence="2">
    <name type="scientific">Ignisphaera aggregans</name>
    <dbReference type="NCBI Taxonomy" id="334771"/>
    <lineage>
        <taxon>Archaea</taxon>
        <taxon>Thermoproteota</taxon>
        <taxon>Thermoprotei</taxon>
        <taxon>Desulfurococcales</taxon>
        <taxon>Desulfurococcaceae</taxon>
        <taxon>Ignisphaera</taxon>
    </lineage>
</organism>
<gene>
    <name evidence="2" type="ORF">ENO26_05165</name>
</gene>
<sequence>MAVEKEVHVISITPDLALEQGYTYAGGLGVLEGDKLYAAGKIGMSYIALSLLYRNGYVDYEFDSEGNPKPKPQPQPQEFISVLKSVDKFTIGLRGSEVSIEALEYGYGSSKVVFFSVREPAWAGKLIDRIYIEDSAEEKFYKYTILAKASAEFITRNVKISDIGYIDLQEAYTALLPLQLRIPGKFRIVIHTAGIWGHPSFPRDLLALEYGYRFIEQEVFLTEIGLAVAEQAFAVSAKHYDVLLKIFPHFGEKITYVTNGVNVERWMDEGLRKMYESKVLNLDSLVDAREKLKQRLEGFLQNYKKDVSLDGKFVIVWARRITEYKRPWMVIRLVRELKDRPIFFVLGGKAHPQDAVGLEYMKIFRKLHNELPNVVYVPDYDVHKARILLSSGDLLLFTPFSGLEACGTSYMKAAINGVPSLASRDGGVLEFIVDNVNGWLFGEDIREPIDVYSQKAGEINEKEYSELKAKLLQILELYRTNPERYYSIAFSALRSFIPRASIQRVLREYYPDIIKAPIL</sequence>
<protein>
    <submittedName>
        <fullName evidence="2">Glycosyltransferase</fullName>
    </submittedName>
</protein>
<dbReference type="GO" id="GO:0005975">
    <property type="term" value="P:carbohydrate metabolic process"/>
    <property type="evidence" value="ECO:0007669"/>
    <property type="project" value="InterPro"/>
</dbReference>
<dbReference type="PANTHER" id="PTHR42655:SF1">
    <property type="entry name" value="GLYCOGEN PHOSPHORYLASE"/>
    <property type="match status" value="1"/>
</dbReference>
<dbReference type="AlphaFoldDB" id="A0A7J2U427"/>
<dbReference type="InterPro" id="IPR052182">
    <property type="entry name" value="Glycogen/Maltodextrin_Phosph"/>
</dbReference>
<reference evidence="2" key="1">
    <citation type="journal article" date="2020" name="mSystems">
        <title>Genome- and Community-Level Interaction Insights into Carbon Utilization and Element Cycling Functions of Hydrothermarchaeota in Hydrothermal Sediment.</title>
        <authorList>
            <person name="Zhou Z."/>
            <person name="Liu Y."/>
            <person name="Xu W."/>
            <person name="Pan J."/>
            <person name="Luo Z.H."/>
            <person name="Li M."/>
        </authorList>
    </citation>
    <scope>NUCLEOTIDE SEQUENCE [LARGE SCALE GENOMIC DNA]</scope>
    <source>
        <strain evidence="2">SpSt-125</strain>
    </source>
</reference>
<evidence type="ECO:0000256" key="1">
    <source>
        <dbReference type="ARBA" id="ARBA00006047"/>
    </source>
</evidence>
<dbReference type="Gene3D" id="3.40.50.2000">
    <property type="entry name" value="Glycogen Phosphorylase B"/>
    <property type="match status" value="1"/>
</dbReference>
<proteinExistence type="inferred from homology"/>
<dbReference type="SUPFAM" id="SSF53756">
    <property type="entry name" value="UDP-Glycosyltransferase/glycogen phosphorylase"/>
    <property type="match status" value="1"/>
</dbReference>
<evidence type="ECO:0000313" key="2">
    <source>
        <dbReference type="EMBL" id="HEM66942.1"/>
    </source>
</evidence>
<dbReference type="PANTHER" id="PTHR42655">
    <property type="entry name" value="GLYCOGEN PHOSPHORYLASE"/>
    <property type="match status" value="1"/>
</dbReference>
<dbReference type="EMBL" id="DSEU01000038">
    <property type="protein sequence ID" value="HEM66942.1"/>
    <property type="molecule type" value="Genomic_DNA"/>
</dbReference>
<accession>A0A7J2U427</accession>
<comment type="caution">
    <text evidence="2">The sequence shown here is derived from an EMBL/GenBank/DDBJ whole genome shotgun (WGS) entry which is preliminary data.</text>
</comment>
<dbReference type="GO" id="GO:0008184">
    <property type="term" value="F:glycogen phosphorylase activity"/>
    <property type="evidence" value="ECO:0007669"/>
    <property type="project" value="InterPro"/>
</dbReference>
<dbReference type="InterPro" id="IPR000811">
    <property type="entry name" value="Glyco_trans_35"/>
</dbReference>
<name>A0A7J2U427_9CREN</name>
<dbReference type="Pfam" id="PF00343">
    <property type="entry name" value="Phosphorylase"/>
    <property type="match status" value="1"/>
</dbReference>